<dbReference type="PANTHER" id="PTHR11564:SF5">
    <property type="entry name" value="SIGNAL RECOGNITION PARTICLE SUBUNIT SRP54"/>
    <property type="match status" value="1"/>
</dbReference>
<dbReference type="SUPFAM" id="SSF52540">
    <property type="entry name" value="P-loop containing nucleoside triphosphate hydrolases"/>
    <property type="match status" value="1"/>
</dbReference>
<dbReference type="InterPro" id="IPR027417">
    <property type="entry name" value="P-loop_NTPase"/>
</dbReference>
<dbReference type="RefSeq" id="WP_405286704.1">
    <property type="nucleotide sequence ID" value="NZ_JBBHLI010000003.1"/>
</dbReference>
<comment type="caution">
    <text evidence="11">The sequence shown here is derived from an EMBL/GenBank/DDBJ whole genome shotgun (WGS) entry which is preliminary data.</text>
</comment>
<keyword evidence="9" id="KW-0963">Cytoplasm</keyword>
<dbReference type="SMART" id="SM00963">
    <property type="entry name" value="SRP54_N"/>
    <property type="match status" value="1"/>
</dbReference>
<comment type="catalytic activity">
    <reaction evidence="8 9">
        <text>GTP + H2O = GDP + phosphate + H(+)</text>
        <dbReference type="Rhea" id="RHEA:19669"/>
        <dbReference type="ChEBI" id="CHEBI:15377"/>
        <dbReference type="ChEBI" id="CHEBI:15378"/>
        <dbReference type="ChEBI" id="CHEBI:37565"/>
        <dbReference type="ChEBI" id="CHEBI:43474"/>
        <dbReference type="ChEBI" id="CHEBI:58189"/>
        <dbReference type="EC" id="3.6.5.4"/>
    </reaction>
</comment>
<proteinExistence type="inferred from homology"/>
<evidence type="ECO:0000256" key="9">
    <source>
        <dbReference type="HAMAP-Rule" id="MF_00306"/>
    </source>
</evidence>
<comment type="domain">
    <text evidence="9">Composed of three domains: the N-terminal N domain, which is responsible for interactions with the ribosome, the central G domain, which binds GTP, and the C-terminal M domain, which binds the RNA and the signal sequence of the RNC.</text>
</comment>
<dbReference type="PROSITE" id="PS00300">
    <property type="entry name" value="SRP54"/>
    <property type="match status" value="1"/>
</dbReference>
<accession>A0ABU9EAD3</accession>
<dbReference type="Pfam" id="PF02881">
    <property type="entry name" value="SRP54_N"/>
    <property type="match status" value="1"/>
</dbReference>
<dbReference type="InterPro" id="IPR003593">
    <property type="entry name" value="AAA+_ATPase"/>
</dbReference>
<evidence type="ECO:0000256" key="4">
    <source>
        <dbReference type="ARBA" id="ARBA00022884"/>
    </source>
</evidence>
<feature type="domain" description="SRP54-type proteins GTP-binding" evidence="10">
    <location>
        <begin position="268"/>
        <end position="281"/>
    </location>
</feature>
<dbReference type="InterPro" id="IPR022941">
    <property type="entry name" value="SRP54"/>
</dbReference>
<evidence type="ECO:0000256" key="6">
    <source>
        <dbReference type="ARBA" id="ARBA00023135"/>
    </source>
</evidence>
<dbReference type="SMART" id="SM00962">
    <property type="entry name" value="SRP54"/>
    <property type="match status" value="1"/>
</dbReference>
<dbReference type="Pfam" id="PF00448">
    <property type="entry name" value="SRP54"/>
    <property type="match status" value="1"/>
</dbReference>
<evidence type="ECO:0000313" key="12">
    <source>
        <dbReference type="Proteomes" id="UP001484239"/>
    </source>
</evidence>
<dbReference type="NCBIfam" id="TIGR00959">
    <property type="entry name" value="ffh"/>
    <property type="match status" value="1"/>
</dbReference>
<keyword evidence="7 9" id="KW-0687">Ribonucleoprotein</keyword>
<evidence type="ECO:0000256" key="8">
    <source>
        <dbReference type="ARBA" id="ARBA00048027"/>
    </source>
</evidence>
<dbReference type="InterPro" id="IPR042101">
    <property type="entry name" value="SRP54_N_sf"/>
</dbReference>
<keyword evidence="3 9" id="KW-0378">Hydrolase</keyword>
<dbReference type="Gene3D" id="3.40.50.300">
    <property type="entry name" value="P-loop containing nucleotide triphosphate hydrolases"/>
    <property type="match status" value="1"/>
</dbReference>
<evidence type="ECO:0000256" key="2">
    <source>
        <dbReference type="ARBA" id="ARBA00022741"/>
    </source>
</evidence>
<protein>
    <recommendedName>
        <fullName evidence="9">Signal recognition particle protein</fullName>
        <ecNumber evidence="9">3.6.5.4</ecNumber>
    </recommendedName>
    <alternativeName>
        <fullName evidence="9">Fifty-four homolog</fullName>
    </alternativeName>
</protein>
<dbReference type="SUPFAM" id="SSF47446">
    <property type="entry name" value="Signal peptide-binding domain"/>
    <property type="match status" value="1"/>
</dbReference>
<name>A0ABU9EAD3_9BACT</name>
<comment type="subunit">
    <text evidence="9">Part of the signal recognition particle protein translocation system, which is composed of SRP and FtsY.</text>
</comment>
<sequence>MFEELSDKLDGVLSRFRQRGVLTEPMIREGLREVRRVLLEADVNFKVTRDFLGRVQERALGESVVKSVSPGQQIVKIVHDELAALLGEGRPTIKWVSSPPTILMVVGLQGSGKTTTSAKLARRFAAEGRTPMLAACDLQRPAAIEQLQTLGRQIDVPVHAGTFGGDPVATAKAAVDAARAQGCSVLIVDTAGRLQIDETLMDELRRVRDGVQPQEILFVADAMTGQEAVRIAEGFDQALDISGVVLTKMDGDARGGAALSIRGVTGKPIKFVGVGEGVDDLDSADPERMAGRILQMGDVVGLVERAQRTMDMAEQEKLQEKVLGKGRFTLEDFLTAMRQIQRMGPLDQLLKLIPGAKKLKIPGNIDPKRMKHVEAIILSMTPEERENPKIIKGSRRARIARGSGRPVSEINRLLKQFTEMQKFMKQMKGLGGLMGKGGGMPGLPFGR</sequence>
<dbReference type="InterPro" id="IPR036891">
    <property type="entry name" value="Signal_recog_part_SRP54_M_sf"/>
</dbReference>
<dbReference type="Gene3D" id="1.10.260.30">
    <property type="entry name" value="Signal recognition particle, SRP54 subunit, M-domain"/>
    <property type="match status" value="1"/>
</dbReference>
<organism evidence="11 12">
    <name type="scientific">Gaopeijia maritima</name>
    <dbReference type="NCBI Taxonomy" id="3119007"/>
    <lineage>
        <taxon>Bacteria</taxon>
        <taxon>Pseudomonadati</taxon>
        <taxon>Gemmatimonadota</taxon>
        <taxon>Longimicrobiia</taxon>
        <taxon>Gaopeijiales</taxon>
        <taxon>Gaopeijiaceae</taxon>
        <taxon>Gaopeijia</taxon>
    </lineage>
</organism>
<dbReference type="InterPro" id="IPR000897">
    <property type="entry name" value="SRP54_GTPase_dom"/>
</dbReference>
<evidence type="ECO:0000259" key="10">
    <source>
        <dbReference type="PROSITE" id="PS00300"/>
    </source>
</evidence>
<evidence type="ECO:0000256" key="7">
    <source>
        <dbReference type="ARBA" id="ARBA00023274"/>
    </source>
</evidence>
<dbReference type="InterPro" id="IPR004125">
    <property type="entry name" value="Signal_recog_particle_SRP54_M"/>
</dbReference>
<evidence type="ECO:0000256" key="5">
    <source>
        <dbReference type="ARBA" id="ARBA00023134"/>
    </source>
</evidence>
<comment type="subcellular location">
    <subcellularLocation>
        <location evidence="9">Cytoplasm</location>
    </subcellularLocation>
    <text evidence="9">The SRP-RNC complex is targeted to the cytoplasmic membrane.</text>
</comment>
<dbReference type="Gene3D" id="1.20.120.140">
    <property type="entry name" value="Signal recognition particle SRP54, nucleotide-binding domain"/>
    <property type="match status" value="1"/>
</dbReference>
<feature type="binding site" evidence="9">
    <location>
        <begin position="189"/>
        <end position="193"/>
    </location>
    <ligand>
        <name>GTP</name>
        <dbReference type="ChEBI" id="CHEBI:37565"/>
    </ligand>
</feature>
<evidence type="ECO:0000256" key="3">
    <source>
        <dbReference type="ARBA" id="ARBA00022801"/>
    </source>
</evidence>
<feature type="binding site" evidence="9">
    <location>
        <begin position="107"/>
        <end position="114"/>
    </location>
    <ligand>
        <name>GTP</name>
        <dbReference type="ChEBI" id="CHEBI:37565"/>
    </ligand>
</feature>
<dbReference type="HAMAP" id="MF_00306">
    <property type="entry name" value="SRP54"/>
    <property type="match status" value="1"/>
</dbReference>
<dbReference type="EMBL" id="JBBHLI010000003">
    <property type="protein sequence ID" value="MEK9500890.1"/>
    <property type="molecule type" value="Genomic_DNA"/>
</dbReference>
<evidence type="ECO:0000313" key="11">
    <source>
        <dbReference type="EMBL" id="MEK9500890.1"/>
    </source>
</evidence>
<dbReference type="PANTHER" id="PTHR11564">
    <property type="entry name" value="SIGNAL RECOGNITION PARTICLE 54K PROTEIN SRP54"/>
    <property type="match status" value="1"/>
</dbReference>
<comment type="similarity">
    <text evidence="1 9">Belongs to the GTP-binding SRP family. SRP54 subfamily.</text>
</comment>
<dbReference type="InterPro" id="IPR013822">
    <property type="entry name" value="Signal_recog_particl_SRP54_hlx"/>
</dbReference>
<comment type="function">
    <text evidence="9">Involved in targeting and insertion of nascent membrane proteins into the cytoplasmic membrane. Binds to the hydrophobic signal sequence of the ribosome-nascent chain (RNC) as it emerges from the ribosomes. The SRP-RNC complex is then targeted to the cytoplasmic membrane where it interacts with the SRP receptor FtsY.</text>
</comment>
<keyword evidence="4 9" id="KW-0694">RNA-binding</keyword>
<feature type="binding site" evidence="9">
    <location>
        <begin position="247"/>
        <end position="250"/>
    </location>
    <ligand>
        <name>GTP</name>
        <dbReference type="ChEBI" id="CHEBI:37565"/>
    </ligand>
</feature>
<gene>
    <name evidence="9 11" type="primary">ffh</name>
    <name evidence="11" type="ORF">WI372_07870</name>
</gene>
<dbReference type="Proteomes" id="UP001484239">
    <property type="component" value="Unassembled WGS sequence"/>
</dbReference>
<dbReference type="EC" id="3.6.5.4" evidence="9"/>
<reference evidence="11 12" key="1">
    <citation type="submission" date="2024-02" db="EMBL/GenBank/DDBJ databases">
        <title>A novel Gemmatimonadota bacterium.</title>
        <authorList>
            <person name="Du Z.-J."/>
            <person name="Ye Y.-Q."/>
        </authorList>
    </citation>
    <scope>NUCLEOTIDE SEQUENCE [LARGE SCALE GENOMIC DNA]</scope>
    <source>
        <strain evidence="11 12">DH-20</strain>
    </source>
</reference>
<dbReference type="CDD" id="cd18539">
    <property type="entry name" value="SRP_G"/>
    <property type="match status" value="1"/>
</dbReference>
<dbReference type="InterPro" id="IPR004780">
    <property type="entry name" value="SRP"/>
</dbReference>
<dbReference type="Pfam" id="PF02978">
    <property type="entry name" value="SRP_SPB"/>
    <property type="match status" value="1"/>
</dbReference>
<keyword evidence="6 9" id="KW-0733">Signal recognition particle</keyword>
<dbReference type="SMART" id="SM00382">
    <property type="entry name" value="AAA"/>
    <property type="match status" value="1"/>
</dbReference>
<keyword evidence="2 9" id="KW-0547">Nucleotide-binding</keyword>
<keyword evidence="12" id="KW-1185">Reference proteome</keyword>
<keyword evidence="5 9" id="KW-0342">GTP-binding</keyword>
<evidence type="ECO:0000256" key="1">
    <source>
        <dbReference type="ARBA" id="ARBA00005450"/>
    </source>
</evidence>